<dbReference type="Pfam" id="PF13614">
    <property type="entry name" value="AAA_31"/>
    <property type="match status" value="1"/>
</dbReference>
<reference evidence="4 5" key="1">
    <citation type="journal article" date="2011" name="Microbiology">
        <title>Transcriptome response to different carbon sources in Acetobacter aceti.</title>
        <authorList>
            <person name="Sakurai K."/>
            <person name="Arai H."/>
            <person name="Ishii M."/>
            <person name="Igarashi Y."/>
        </authorList>
    </citation>
    <scope>NUCLEOTIDE SEQUENCE [LARGE SCALE GENOMIC DNA]</scope>
    <source>
        <strain evidence="4 5">NBRC 14818</strain>
    </source>
</reference>
<dbReference type="RefSeq" id="WP_190653914.1">
    <property type="nucleotide sequence ID" value="NZ_AP023410.1"/>
</dbReference>
<dbReference type="SUPFAM" id="SSF52540">
    <property type="entry name" value="P-loop containing nucleoside triphosphate hydrolases"/>
    <property type="match status" value="1"/>
</dbReference>
<dbReference type="InterPro" id="IPR050625">
    <property type="entry name" value="ParA/MinD_ATPase"/>
</dbReference>
<gene>
    <name evidence="4" type="ORF">EMQ_0194</name>
</gene>
<dbReference type="AlphaFoldDB" id="A0AB33IC22"/>
<name>A0AB33IC22_ACEAC</name>
<dbReference type="PANTHER" id="PTHR43384:SF6">
    <property type="entry name" value="SEPTUM SITE-DETERMINING PROTEIN MIND HOMOLOG, CHLOROPLASTIC"/>
    <property type="match status" value="1"/>
</dbReference>
<dbReference type="Gene3D" id="3.40.50.300">
    <property type="entry name" value="P-loop containing nucleotide triphosphate hydrolases"/>
    <property type="match status" value="1"/>
</dbReference>
<evidence type="ECO:0000259" key="3">
    <source>
        <dbReference type="Pfam" id="PF13614"/>
    </source>
</evidence>
<evidence type="ECO:0000256" key="2">
    <source>
        <dbReference type="ARBA" id="ARBA00022840"/>
    </source>
</evidence>
<keyword evidence="2" id="KW-0067">ATP-binding</keyword>
<sequence>MSQFKSIDHGHPFESTSKKNSSEFTIQGFVSDVASENVLREVLDEFHPGKFSLSCLSCSLAAVKLSRGLSPDILIIDVSGEEQPITALVELSNVLEPDVKVLVVGDRQDANFYRQLTRGLGVAEYLYKPLNRSMVSRFFGPFLNEDEYTPEATRGGRVLGFVGARGGVGTTTIAANFAWYLGEIARRHSLVIDGDLYTGALSILMGTKADSGLRTAFETPQRVDELFIERSAQKIGERCDILSSQADMSEIISISRDGPRHLIDVVKKKYNYISIDIPRGFGEISRSMIDLCEQKIIVIDPSLTSLRNVLRYIAYQKNSRYGTRPLVVLNKLGKPGTLSLKEVTDGLGRTPDVVIPFLPRVINECEISGYPAARSKNSFSSAISILVQEAASVAMEKKQSKVGKIRNKIESLFARWPS</sequence>
<dbReference type="GO" id="GO:0051782">
    <property type="term" value="P:negative regulation of cell division"/>
    <property type="evidence" value="ECO:0007669"/>
    <property type="project" value="TreeGrafter"/>
</dbReference>
<accession>A0AB33IC22</accession>
<dbReference type="InterPro" id="IPR027417">
    <property type="entry name" value="P-loop_NTPase"/>
</dbReference>
<evidence type="ECO:0000313" key="5">
    <source>
        <dbReference type="Proteomes" id="UP000516424"/>
    </source>
</evidence>
<dbReference type="PANTHER" id="PTHR43384">
    <property type="entry name" value="SEPTUM SITE-DETERMINING PROTEIN MIND HOMOLOG, CHLOROPLASTIC-RELATED"/>
    <property type="match status" value="1"/>
</dbReference>
<keyword evidence="1" id="KW-0547">Nucleotide-binding</keyword>
<dbReference type="GO" id="GO:0009898">
    <property type="term" value="C:cytoplasmic side of plasma membrane"/>
    <property type="evidence" value="ECO:0007669"/>
    <property type="project" value="TreeGrafter"/>
</dbReference>
<dbReference type="Gene3D" id="3.40.50.2300">
    <property type="match status" value="1"/>
</dbReference>
<dbReference type="GO" id="GO:0016887">
    <property type="term" value="F:ATP hydrolysis activity"/>
    <property type="evidence" value="ECO:0007669"/>
    <property type="project" value="TreeGrafter"/>
</dbReference>
<protein>
    <submittedName>
        <fullName evidence="4">Fimbriae assembly protein</fullName>
    </submittedName>
</protein>
<evidence type="ECO:0000256" key="1">
    <source>
        <dbReference type="ARBA" id="ARBA00022741"/>
    </source>
</evidence>
<organism evidence="4 5">
    <name type="scientific">Acetobacter aceti NBRC 14818</name>
    <dbReference type="NCBI Taxonomy" id="887700"/>
    <lineage>
        <taxon>Bacteria</taxon>
        <taxon>Pseudomonadati</taxon>
        <taxon>Pseudomonadota</taxon>
        <taxon>Alphaproteobacteria</taxon>
        <taxon>Acetobacterales</taxon>
        <taxon>Acetobacteraceae</taxon>
        <taxon>Acetobacter</taxon>
        <taxon>Acetobacter subgen. Acetobacter</taxon>
    </lineage>
</organism>
<dbReference type="Proteomes" id="UP000516424">
    <property type="component" value="Chromosome"/>
</dbReference>
<dbReference type="GO" id="GO:0005524">
    <property type="term" value="F:ATP binding"/>
    <property type="evidence" value="ECO:0007669"/>
    <property type="project" value="UniProtKB-KW"/>
</dbReference>
<proteinExistence type="predicted"/>
<evidence type="ECO:0000313" key="4">
    <source>
        <dbReference type="EMBL" id="BCK74588.1"/>
    </source>
</evidence>
<dbReference type="InterPro" id="IPR025669">
    <property type="entry name" value="AAA_dom"/>
</dbReference>
<feature type="domain" description="AAA" evidence="3">
    <location>
        <begin position="157"/>
        <end position="310"/>
    </location>
</feature>
<dbReference type="EMBL" id="AP023410">
    <property type="protein sequence ID" value="BCK74588.1"/>
    <property type="molecule type" value="Genomic_DNA"/>
</dbReference>
<keyword evidence="5" id="KW-1185">Reference proteome</keyword>
<dbReference type="GO" id="GO:0005829">
    <property type="term" value="C:cytosol"/>
    <property type="evidence" value="ECO:0007669"/>
    <property type="project" value="TreeGrafter"/>
</dbReference>